<evidence type="ECO:0000313" key="2">
    <source>
        <dbReference type="EMBL" id="WEU40039.1"/>
    </source>
</evidence>
<proteinExistence type="predicted"/>
<dbReference type="EMBL" id="CP091871">
    <property type="protein sequence ID" value="WEU40039.1"/>
    <property type="molecule type" value="Genomic_DNA"/>
</dbReference>
<reference evidence="2" key="2">
    <citation type="journal article" date="2022" name="Nat. Microbiol.">
        <title>A closed Candidatus Odinarchaeum chromosome exposes Asgard archaeal viruses.</title>
        <authorList>
            <person name="Tamarit D."/>
            <person name="Caceres E.F."/>
            <person name="Krupovic M."/>
            <person name="Nijland R."/>
            <person name="Eme L."/>
            <person name="Robinson N.P."/>
            <person name="Ettema T.J.G."/>
        </authorList>
    </citation>
    <scope>NUCLEOTIDE SEQUENCE</scope>
    <source>
        <strain evidence="2">LCB_4</strain>
    </source>
</reference>
<dbReference type="AlphaFoldDB" id="A0AAF0D1Q6"/>
<dbReference type="Proteomes" id="UP000186851">
    <property type="component" value="Chromosome"/>
</dbReference>
<protein>
    <submittedName>
        <fullName evidence="2">Uncharacterized protein</fullName>
    </submittedName>
</protein>
<dbReference type="KEGG" id="oyw:OdinLCB4_006090"/>
<evidence type="ECO:0000313" key="3">
    <source>
        <dbReference type="Proteomes" id="UP000186851"/>
    </source>
</evidence>
<keyword evidence="1" id="KW-1133">Transmembrane helix</keyword>
<evidence type="ECO:0000256" key="1">
    <source>
        <dbReference type="SAM" id="Phobius"/>
    </source>
</evidence>
<keyword evidence="1" id="KW-0812">Transmembrane</keyword>
<reference evidence="2" key="1">
    <citation type="journal article" date="2017" name="Nature">
        <title>Asgard archaea illuminate the origin of eukaryotic cellular complexity.</title>
        <authorList>
            <person name="Zaremba-Niedzwiedzka K."/>
            <person name="Caceres E.F."/>
            <person name="Saw J.H."/>
            <person name="Backstrom D."/>
            <person name="Juzokaite L."/>
            <person name="Vancaester E."/>
            <person name="Seitz K.W."/>
            <person name="Anantharaman K."/>
            <person name="Starnawski P."/>
            <person name="Kjeldsen K.U."/>
            <person name="Scott M.B."/>
            <person name="Nunoura T."/>
            <person name="Banfield J.F."/>
            <person name="Schramm A."/>
            <person name="Baker B.J."/>
            <person name="Spang A."/>
            <person name="Ettema T.J.G."/>
        </authorList>
    </citation>
    <scope>NUCLEOTIDE SEQUENCE</scope>
    <source>
        <strain evidence="2">LCB_4</strain>
    </source>
</reference>
<sequence length="101" mass="10992">MKPYDIALKALAAGFSILFLVIILIQLPTIIPFQYSPTGTAFVITPGNALLEWMSNILWNQRVVETLGEVIVLFVAAAGAAALFRLEKPESIESETEEAGQ</sequence>
<name>A0AAF0D1Q6_ODILC</name>
<feature type="transmembrane region" description="Helical" evidence="1">
    <location>
        <begin position="63"/>
        <end position="84"/>
    </location>
</feature>
<accession>A0AAF0D1Q6</accession>
<keyword evidence="1" id="KW-0472">Membrane</keyword>
<gene>
    <name evidence="2" type="ORF">OdinLCB4_006090</name>
</gene>
<feature type="transmembrane region" description="Helical" evidence="1">
    <location>
        <begin position="7"/>
        <end position="27"/>
    </location>
</feature>
<organism evidence="2 3">
    <name type="scientific">Odinarchaeota yellowstonii (strain LCB_4)</name>
    <dbReference type="NCBI Taxonomy" id="1841599"/>
    <lineage>
        <taxon>Archaea</taxon>
        <taxon>Promethearchaeati</taxon>
        <taxon>Candidatus Odinarchaeota</taxon>
        <taxon>Candidatus Odinarchaeia</taxon>
        <taxon>Candidatus Odinarchaeales</taxon>
        <taxon>Candidatus Odinarchaeaceae</taxon>
        <taxon>Candidatus Odinarchaeum</taxon>
    </lineage>
</organism>